<keyword evidence="3" id="KW-1185">Reference proteome</keyword>
<evidence type="ECO:0000256" key="1">
    <source>
        <dbReference type="SAM" id="Phobius"/>
    </source>
</evidence>
<evidence type="ECO:0000313" key="2">
    <source>
        <dbReference type="EMBL" id="MBB4248376.1"/>
    </source>
</evidence>
<dbReference type="EMBL" id="JACIGE010000010">
    <property type="protein sequence ID" value="MBB4248376.1"/>
    <property type="molecule type" value="Genomic_DNA"/>
</dbReference>
<keyword evidence="1" id="KW-1133">Transmembrane helix</keyword>
<accession>A0A840G950</accession>
<keyword evidence="1" id="KW-0812">Transmembrane</keyword>
<reference evidence="2 3" key="1">
    <citation type="submission" date="2020-08" db="EMBL/GenBank/DDBJ databases">
        <title>Genome sequencing of Purple Non-Sulfur Bacteria from various extreme environments.</title>
        <authorList>
            <person name="Mayer M."/>
        </authorList>
    </citation>
    <scope>NUCLEOTIDE SEQUENCE [LARGE SCALE GENOMIC DNA]</scope>
    <source>
        <strain evidence="2 3">2761</strain>
    </source>
</reference>
<dbReference type="OrthoDB" id="5689128at2"/>
<sequence>MSITVDFWQLVTLLLAFFGFVAGAAKLFFDQVEKRMGERFETVTRALGSHMAEERVNAAAVVELERSFLKWQADMPLQYVRREDYVRGQSVIEAKLDKLYSKLEIVQIKGAGHG</sequence>
<comment type="caution">
    <text evidence="2">The sequence shown here is derived from an EMBL/GenBank/DDBJ whole genome shotgun (WGS) entry which is preliminary data.</text>
</comment>
<organism evidence="2 3">
    <name type="scientific">Rhodocyclus tenuis</name>
    <name type="common">Rhodospirillum tenue</name>
    <dbReference type="NCBI Taxonomy" id="1066"/>
    <lineage>
        <taxon>Bacteria</taxon>
        <taxon>Pseudomonadati</taxon>
        <taxon>Pseudomonadota</taxon>
        <taxon>Betaproteobacteria</taxon>
        <taxon>Rhodocyclales</taxon>
        <taxon>Rhodocyclaceae</taxon>
        <taxon>Rhodocyclus</taxon>
    </lineage>
</organism>
<gene>
    <name evidence="2" type="ORF">GGD90_002768</name>
</gene>
<protein>
    <submittedName>
        <fullName evidence="2">Uncharacterized protein</fullName>
    </submittedName>
</protein>
<dbReference type="Proteomes" id="UP000587070">
    <property type="component" value="Unassembled WGS sequence"/>
</dbReference>
<proteinExistence type="predicted"/>
<feature type="transmembrane region" description="Helical" evidence="1">
    <location>
        <begin position="6"/>
        <end position="29"/>
    </location>
</feature>
<dbReference type="RefSeq" id="WP_153117381.1">
    <property type="nucleotide sequence ID" value="NZ_JACIGE010000010.1"/>
</dbReference>
<evidence type="ECO:0000313" key="3">
    <source>
        <dbReference type="Proteomes" id="UP000587070"/>
    </source>
</evidence>
<name>A0A840G950_RHOTE</name>
<keyword evidence="1" id="KW-0472">Membrane</keyword>
<dbReference type="AlphaFoldDB" id="A0A840G950"/>